<dbReference type="InterPro" id="IPR011991">
    <property type="entry name" value="ArsR-like_HTH"/>
</dbReference>
<dbReference type="SUPFAM" id="SSF46785">
    <property type="entry name" value="Winged helix' DNA-binding domain"/>
    <property type="match status" value="1"/>
</dbReference>
<dbReference type="InterPro" id="IPR051011">
    <property type="entry name" value="Metal_resp_trans_reg"/>
</dbReference>
<evidence type="ECO:0000313" key="6">
    <source>
        <dbReference type="Proteomes" id="UP000036938"/>
    </source>
</evidence>
<accession>A0A0L1JQ49</accession>
<dbReference type="GO" id="GO:0003700">
    <property type="term" value="F:DNA-binding transcription factor activity"/>
    <property type="evidence" value="ECO:0007669"/>
    <property type="project" value="InterPro"/>
</dbReference>
<evidence type="ECO:0000256" key="1">
    <source>
        <dbReference type="ARBA" id="ARBA00023015"/>
    </source>
</evidence>
<keyword evidence="2" id="KW-0238">DNA-binding</keyword>
<dbReference type="PROSITE" id="PS50987">
    <property type="entry name" value="HTH_ARSR_2"/>
    <property type="match status" value="1"/>
</dbReference>
<keyword evidence="1" id="KW-0805">Transcription regulation</keyword>
<evidence type="ECO:0000259" key="4">
    <source>
        <dbReference type="PROSITE" id="PS50987"/>
    </source>
</evidence>
<dbReference type="InterPro" id="IPR036388">
    <property type="entry name" value="WH-like_DNA-bd_sf"/>
</dbReference>
<comment type="caution">
    <text evidence="5">The sequence shown here is derived from an EMBL/GenBank/DDBJ whole genome shotgun (WGS) entry which is preliminary data.</text>
</comment>
<dbReference type="InterPro" id="IPR036390">
    <property type="entry name" value="WH_DNA-bd_sf"/>
</dbReference>
<dbReference type="PRINTS" id="PR00778">
    <property type="entry name" value="HTHARSR"/>
</dbReference>
<dbReference type="STRING" id="1317121.ATO11_10560"/>
<keyword evidence="3" id="KW-0804">Transcription</keyword>
<feature type="domain" description="HTH arsR-type" evidence="4">
    <location>
        <begin position="12"/>
        <end position="106"/>
    </location>
</feature>
<name>A0A0L1JQ49_9RHOB</name>
<dbReference type="NCBIfam" id="NF033788">
    <property type="entry name" value="HTH_metalloreg"/>
    <property type="match status" value="1"/>
</dbReference>
<dbReference type="GO" id="GO:0003677">
    <property type="term" value="F:DNA binding"/>
    <property type="evidence" value="ECO:0007669"/>
    <property type="project" value="UniProtKB-KW"/>
</dbReference>
<dbReference type="SMART" id="SM00418">
    <property type="entry name" value="HTH_ARSR"/>
    <property type="match status" value="1"/>
</dbReference>
<sequence length="106" mass="11637">MPDDALAAFTEGGSDAPEQAARFLKSLAHRDRLKILCGLLHEEQPVAAIEAMVGASQSAVSQHLARLKAEGILSARRDGRQVYYAISDPMVRDLIELLYQRFCAPE</sequence>
<dbReference type="InterPro" id="IPR001845">
    <property type="entry name" value="HTH_ArsR_DNA-bd_dom"/>
</dbReference>
<dbReference type="PANTHER" id="PTHR43132:SF2">
    <property type="entry name" value="ARSENICAL RESISTANCE OPERON REPRESSOR ARSR-RELATED"/>
    <property type="match status" value="1"/>
</dbReference>
<evidence type="ECO:0000256" key="3">
    <source>
        <dbReference type="ARBA" id="ARBA00023163"/>
    </source>
</evidence>
<protein>
    <recommendedName>
        <fullName evidence="4">HTH arsR-type domain-containing protein</fullName>
    </recommendedName>
</protein>
<evidence type="ECO:0000313" key="5">
    <source>
        <dbReference type="EMBL" id="KNG93895.1"/>
    </source>
</evidence>
<dbReference type="AlphaFoldDB" id="A0A0L1JQ49"/>
<dbReference type="Pfam" id="PF01022">
    <property type="entry name" value="HTH_5"/>
    <property type="match status" value="1"/>
</dbReference>
<reference evidence="5 6" key="1">
    <citation type="journal article" date="2015" name="Int. J. Syst. Evol. Microbiol.">
        <title>Aestuariivita atlantica sp. nov., isolated from deep sea sediment of the Atlantic Ocean.</title>
        <authorList>
            <person name="Li G."/>
            <person name="Lai Q."/>
            <person name="Du Y."/>
            <person name="Liu X."/>
            <person name="Sun F."/>
            <person name="Shao Z."/>
        </authorList>
    </citation>
    <scope>NUCLEOTIDE SEQUENCE [LARGE SCALE GENOMIC DNA]</scope>
    <source>
        <strain evidence="5 6">22II-S11-z3</strain>
    </source>
</reference>
<keyword evidence="6" id="KW-1185">Reference proteome</keyword>
<evidence type="ECO:0000256" key="2">
    <source>
        <dbReference type="ARBA" id="ARBA00023125"/>
    </source>
</evidence>
<dbReference type="Proteomes" id="UP000036938">
    <property type="component" value="Unassembled WGS sequence"/>
</dbReference>
<dbReference type="CDD" id="cd00090">
    <property type="entry name" value="HTH_ARSR"/>
    <property type="match status" value="1"/>
</dbReference>
<dbReference type="PANTHER" id="PTHR43132">
    <property type="entry name" value="ARSENICAL RESISTANCE OPERON REPRESSOR ARSR-RELATED"/>
    <property type="match status" value="1"/>
</dbReference>
<dbReference type="Gene3D" id="1.10.10.10">
    <property type="entry name" value="Winged helix-like DNA-binding domain superfamily/Winged helix DNA-binding domain"/>
    <property type="match status" value="1"/>
</dbReference>
<proteinExistence type="predicted"/>
<organism evidence="5 6">
    <name type="scientific">Pseudaestuariivita atlantica</name>
    <dbReference type="NCBI Taxonomy" id="1317121"/>
    <lineage>
        <taxon>Bacteria</taxon>
        <taxon>Pseudomonadati</taxon>
        <taxon>Pseudomonadota</taxon>
        <taxon>Alphaproteobacteria</taxon>
        <taxon>Rhodobacterales</taxon>
        <taxon>Paracoccaceae</taxon>
        <taxon>Pseudaestuariivita</taxon>
    </lineage>
</organism>
<dbReference type="EMBL" id="AQQZ01000004">
    <property type="protein sequence ID" value="KNG93895.1"/>
    <property type="molecule type" value="Genomic_DNA"/>
</dbReference>
<gene>
    <name evidence="5" type="ORF">ATO11_10560</name>
</gene>